<accession>A0A9E7THQ6</accession>
<keyword evidence="2" id="KW-1185">Reference proteome</keyword>
<gene>
    <name evidence="1" type="ORF">L6E24_04475</name>
</gene>
<reference evidence="1" key="1">
    <citation type="submission" date="2022-04" db="EMBL/GenBank/DDBJ databases">
        <title>Complete genome of Methanoplanus endosymbiosus DSM 3599.</title>
        <authorList>
            <person name="Chen S.-C."/>
            <person name="You Y.-T."/>
            <person name="Zhou Y.-Z."/>
            <person name="Lai M.-C."/>
        </authorList>
    </citation>
    <scope>NUCLEOTIDE SEQUENCE</scope>
    <source>
        <strain evidence="1">DSM 3599</strain>
    </source>
</reference>
<proteinExistence type="predicted"/>
<dbReference type="GeneID" id="74306925"/>
<dbReference type="RefSeq" id="WP_257743526.1">
    <property type="nucleotide sequence ID" value="NZ_CP096115.1"/>
</dbReference>
<sequence length="92" mass="10562">MTSRKNSKIQRALLKKGFEKVNTDHRVLIFYHDGKKTPVHTKVSHGNKEISDQLIGQMAKQVSLTKSQFENVVDCHLQQNDLIKIYSEKGIL</sequence>
<name>A0A9E7THQ6_9EURY</name>
<evidence type="ECO:0008006" key="3">
    <source>
        <dbReference type="Google" id="ProtNLM"/>
    </source>
</evidence>
<dbReference type="Gene3D" id="3.30.920.30">
    <property type="entry name" value="Hypothetical protein"/>
    <property type="match status" value="1"/>
</dbReference>
<dbReference type="EMBL" id="CP096115">
    <property type="protein sequence ID" value="UUX93387.1"/>
    <property type="molecule type" value="Genomic_DNA"/>
</dbReference>
<dbReference type="Proteomes" id="UP001060368">
    <property type="component" value="Chromosome"/>
</dbReference>
<dbReference type="InterPro" id="IPR038570">
    <property type="entry name" value="HicA_sf"/>
</dbReference>
<dbReference type="SUPFAM" id="SSF54786">
    <property type="entry name" value="YcfA/nrd intein domain"/>
    <property type="match status" value="1"/>
</dbReference>
<protein>
    <recommendedName>
        <fullName evidence="3">Type II toxin-antitoxin system HicA family toxin</fullName>
    </recommendedName>
</protein>
<evidence type="ECO:0000313" key="1">
    <source>
        <dbReference type="EMBL" id="UUX93387.1"/>
    </source>
</evidence>
<organism evidence="1 2">
    <name type="scientific">Methanoplanus endosymbiosus</name>
    <dbReference type="NCBI Taxonomy" id="33865"/>
    <lineage>
        <taxon>Archaea</taxon>
        <taxon>Methanobacteriati</taxon>
        <taxon>Methanobacteriota</taxon>
        <taxon>Stenosarchaea group</taxon>
        <taxon>Methanomicrobia</taxon>
        <taxon>Methanomicrobiales</taxon>
        <taxon>Methanomicrobiaceae</taxon>
        <taxon>Methanoplanus</taxon>
    </lineage>
</organism>
<evidence type="ECO:0000313" key="2">
    <source>
        <dbReference type="Proteomes" id="UP001060368"/>
    </source>
</evidence>
<dbReference type="KEGG" id="mend:L6E24_04475"/>
<dbReference type="AlphaFoldDB" id="A0A9E7THQ6"/>